<dbReference type="Pfam" id="PF01263">
    <property type="entry name" value="Aldose_epim"/>
    <property type="match status" value="1"/>
</dbReference>
<organism evidence="1 2">
    <name type="scientific">Cryobacterium glucosi</name>
    <dbReference type="NCBI Taxonomy" id="1259175"/>
    <lineage>
        <taxon>Bacteria</taxon>
        <taxon>Bacillati</taxon>
        <taxon>Actinomycetota</taxon>
        <taxon>Actinomycetes</taxon>
        <taxon>Micrococcales</taxon>
        <taxon>Microbacteriaceae</taxon>
        <taxon>Cryobacterium</taxon>
    </lineage>
</organism>
<gene>
    <name evidence="1" type="ORF">E3O46_10585</name>
</gene>
<proteinExistence type="predicted"/>
<dbReference type="CDD" id="cd09022">
    <property type="entry name" value="Aldose_epim_Ec_YihR"/>
    <property type="match status" value="1"/>
</dbReference>
<dbReference type="Proteomes" id="UP000297604">
    <property type="component" value="Unassembled WGS sequence"/>
</dbReference>
<keyword evidence="2" id="KW-1185">Reference proteome</keyword>
<sequence length="315" mass="33563">MTSETTTAGPNPAPSGEQYEIAGHGYRAVVTEIGACLRLLQYEGRDLVVSFDRDEAMVGFRGALAAPWPNRIADGRYPVDGVAVHVPVNEPSRDCALHGLVFDRAWRLLAQAPGEVVLGLRLPAGPGYPFQLDFTARYALAADGLTTTIEVCNSGAGTAPYGVCPHPYLRAGDSPLDSWTLRLPADRFLEVTPDRLLPVGVVDVAAGDGAFDFREPRVLGATEIDHAFTGIIQDSGGRATLELREADGRGVAMSFGPECPWLQVHTADLPLPGVTRLGLAVEPMTCPPDAFNSGIDLVRLAPGDTHEASWRISAL</sequence>
<dbReference type="InterPro" id="IPR037480">
    <property type="entry name" value="YihR-like"/>
</dbReference>
<dbReference type="SUPFAM" id="SSF74650">
    <property type="entry name" value="Galactose mutarotase-like"/>
    <property type="match status" value="1"/>
</dbReference>
<evidence type="ECO:0000313" key="2">
    <source>
        <dbReference type="Proteomes" id="UP000297604"/>
    </source>
</evidence>
<dbReference type="PANTHER" id="PTHR10091">
    <property type="entry name" value="ALDOSE-1-EPIMERASE"/>
    <property type="match status" value="1"/>
</dbReference>
<dbReference type="InterPro" id="IPR011013">
    <property type="entry name" value="Gal_mutarotase_sf_dom"/>
</dbReference>
<dbReference type="PANTHER" id="PTHR10091:SF0">
    <property type="entry name" value="GALACTOSE MUTAROTASE"/>
    <property type="match status" value="1"/>
</dbReference>
<dbReference type="InterPro" id="IPR008183">
    <property type="entry name" value="Aldose_1/G6P_1-epimerase"/>
</dbReference>
<accession>A0ABY2IMH6</accession>
<name>A0ABY2IMH6_9MICO</name>
<dbReference type="RefSeq" id="WP_134558042.1">
    <property type="nucleotide sequence ID" value="NZ_SOFS01000019.1"/>
</dbReference>
<evidence type="ECO:0000313" key="1">
    <source>
        <dbReference type="EMBL" id="TFC20627.1"/>
    </source>
</evidence>
<dbReference type="InterPro" id="IPR014718">
    <property type="entry name" value="GH-type_carb-bd"/>
</dbReference>
<comment type="caution">
    <text evidence="1">The sequence shown here is derived from an EMBL/GenBank/DDBJ whole genome shotgun (WGS) entry which is preliminary data.</text>
</comment>
<reference evidence="1 2" key="1">
    <citation type="submission" date="2019-03" db="EMBL/GenBank/DDBJ databases">
        <title>Genomics of glacier-inhabiting Cryobacterium strains.</title>
        <authorList>
            <person name="Liu Q."/>
            <person name="Xin Y.-H."/>
        </authorList>
    </citation>
    <scope>NUCLEOTIDE SEQUENCE [LARGE SCALE GENOMIC DNA]</scope>
    <source>
        <strain evidence="1 2">MDB1-5</strain>
    </source>
</reference>
<dbReference type="Gene3D" id="2.70.98.10">
    <property type="match status" value="1"/>
</dbReference>
<dbReference type="EMBL" id="SOFS01000019">
    <property type="protein sequence ID" value="TFC20627.1"/>
    <property type="molecule type" value="Genomic_DNA"/>
</dbReference>
<protein>
    <submittedName>
        <fullName evidence="1">Galactose mutarotase</fullName>
    </submittedName>
</protein>